<proteinExistence type="predicted"/>
<evidence type="ECO:0000313" key="2">
    <source>
        <dbReference type="Proteomes" id="UP001632037"/>
    </source>
</evidence>
<reference evidence="1 2" key="1">
    <citation type="submission" date="2024-09" db="EMBL/GenBank/DDBJ databases">
        <title>Genome sequencing and assembly of Phytophthora oleae, isolate VK10A, causative agent of rot of olive drupes.</title>
        <authorList>
            <person name="Conti Taguali S."/>
            <person name="Riolo M."/>
            <person name="La Spada F."/>
            <person name="Cacciola S.O."/>
            <person name="Dionisio G."/>
        </authorList>
    </citation>
    <scope>NUCLEOTIDE SEQUENCE [LARGE SCALE GENOMIC DNA]</scope>
    <source>
        <strain evidence="1 2">VK10A</strain>
    </source>
</reference>
<name>A0ABD3EQM4_9STRA</name>
<keyword evidence="2" id="KW-1185">Reference proteome</keyword>
<dbReference type="AlphaFoldDB" id="A0ABD3EQM4"/>
<sequence length="84" mass="9640">MDNYVKNVDNPIPEILEQFNVLHMDFDARGKSEPEIRNTYCGLVAPQLQIQKTLHCTNGIRSCGEKLGRSKRVCKWKLSCLFIS</sequence>
<dbReference type="EMBL" id="JBIMZQ010000080">
    <property type="protein sequence ID" value="KAL3656504.1"/>
    <property type="molecule type" value="Genomic_DNA"/>
</dbReference>
<gene>
    <name evidence="1" type="ORF">V7S43_018651</name>
</gene>
<dbReference type="Proteomes" id="UP001632037">
    <property type="component" value="Unassembled WGS sequence"/>
</dbReference>
<protein>
    <submittedName>
        <fullName evidence="1">Uncharacterized protein</fullName>
    </submittedName>
</protein>
<comment type="caution">
    <text evidence="1">The sequence shown here is derived from an EMBL/GenBank/DDBJ whole genome shotgun (WGS) entry which is preliminary data.</text>
</comment>
<accession>A0ABD3EQM4</accession>
<evidence type="ECO:0000313" key="1">
    <source>
        <dbReference type="EMBL" id="KAL3656504.1"/>
    </source>
</evidence>
<organism evidence="1 2">
    <name type="scientific">Phytophthora oleae</name>
    <dbReference type="NCBI Taxonomy" id="2107226"/>
    <lineage>
        <taxon>Eukaryota</taxon>
        <taxon>Sar</taxon>
        <taxon>Stramenopiles</taxon>
        <taxon>Oomycota</taxon>
        <taxon>Peronosporomycetes</taxon>
        <taxon>Peronosporales</taxon>
        <taxon>Peronosporaceae</taxon>
        <taxon>Phytophthora</taxon>
    </lineage>
</organism>